<feature type="compositionally biased region" description="Acidic residues" evidence="12">
    <location>
        <begin position="2394"/>
        <end position="2422"/>
    </location>
</feature>
<evidence type="ECO:0000256" key="5">
    <source>
        <dbReference type="ARBA" id="ARBA00022448"/>
    </source>
</evidence>
<evidence type="ECO:0000256" key="8">
    <source>
        <dbReference type="ARBA" id="ARBA00022816"/>
    </source>
</evidence>
<dbReference type="InterPro" id="IPR025527">
    <property type="entry name" value="HUWE1/Rev1_UBM"/>
</dbReference>
<feature type="compositionally biased region" description="Basic and acidic residues" evidence="12">
    <location>
        <begin position="3266"/>
        <end position="3286"/>
    </location>
</feature>
<dbReference type="EC" id="2.3.2.26" evidence="4"/>
<feature type="domain" description="HECT" evidence="13">
    <location>
        <begin position="3582"/>
        <end position="3918"/>
    </location>
</feature>
<feature type="region of interest" description="Disordered" evidence="12">
    <location>
        <begin position="2554"/>
        <end position="2589"/>
    </location>
</feature>
<feature type="compositionally biased region" description="Acidic residues" evidence="12">
    <location>
        <begin position="2788"/>
        <end position="2797"/>
    </location>
</feature>
<evidence type="ECO:0000256" key="10">
    <source>
        <dbReference type="ARBA" id="ARBA00034494"/>
    </source>
</evidence>
<feature type="compositionally biased region" description="Basic and acidic residues" evidence="12">
    <location>
        <begin position="1100"/>
        <end position="1114"/>
    </location>
</feature>
<keyword evidence="8" id="KW-0509">mRNA transport</keyword>
<feature type="region of interest" description="Disordered" evidence="12">
    <location>
        <begin position="1429"/>
        <end position="1465"/>
    </location>
</feature>
<dbReference type="Gene3D" id="3.30.2410.10">
    <property type="entry name" value="Hect, E3 ligase catalytic domain"/>
    <property type="match status" value="1"/>
</dbReference>
<feature type="region of interest" description="Disordered" evidence="12">
    <location>
        <begin position="274"/>
        <end position="333"/>
    </location>
</feature>
<evidence type="ECO:0000256" key="9">
    <source>
        <dbReference type="ARBA" id="ARBA00023242"/>
    </source>
</evidence>
<feature type="region of interest" description="Disordered" evidence="12">
    <location>
        <begin position="836"/>
        <end position="866"/>
    </location>
</feature>
<dbReference type="SMART" id="SM00119">
    <property type="entry name" value="HECTc"/>
    <property type="match status" value="1"/>
</dbReference>
<evidence type="ECO:0000256" key="12">
    <source>
        <dbReference type="SAM" id="MobiDB-lite"/>
    </source>
</evidence>
<dbReference type="FunFam" id="3.90.1750.10:FF:000003">
    <property type="entry name" value="E3 ubiquitin-protein ligase UPL1"/>
    <property type="match status" value="1"/>
</dbReference>
<comment type="subcellular location">
    <subcellularLocation>
        <location evidence="2">Nucleus</location>
    </subcellularLocation>
</comment>
<dbReference type="GO" id="GO:0061630">
    <property type="term" value="F:ubiquitin protein ligase activity"/>
    <property type="evidence" value="ECO:0007669"/>
    <property type="project" value="UniProtKB-EC"/>
</dbReference>
<dbReference type="InterPro" id="IPR050409">
    <property type="entry name" value="E3_ubiq-protein_ligase"/>
</dbReference>
<dbReference type="UniPathway" id="UPA00143"/>
<dbReference type="Pfam" id="PF06012">
    <property type="entry name" value="DUF908"/>
    <property type="match status" value="1"/>
</dbReference>
<comment type="caution">
    <text evidence="14">The sequence shown here is derived from an EMBL/GenBank/DDBJ whole genome shotgun (WGS) entry which is preliminary data.</text>
</comment>
<dbReference type="CDD" id="cd00078">
    <property type="entry name" value="HECTc"/>
    <property type="match status" value="1"/>
</dbReference>
<gene>
    <name evidence="14" type="ORF">CAC42_4873</name>
</gene>
<feature type="compositionally biased region" description="Acidic residues" evidence="12">
    <location>
        <begin position="2339"/>
        <end position="2386"/>
    </location>
</feature>
<dbReference type="SUPFAM" id="SSF56204">
    <property type="entry name" value="Hect, E3 ligase catalytic domain"/>
    <property type="match status" value="1"/>
</dbReference>
<feature type="region of interest" description="Disordered" evidence="12">
    <location>
        <begin position="1526"/>
        <end position="1548"/>
    </location>
</feature>
<feature type="compositionally biased region" description="Polar residues" evidence="12">
    <location>
        <begin position="856"/>
        <end position="866"/>
    </location>
</feature>
<dbReference type="FunFam" id="3.30.2160.10:FF:000001">
    <property type="entry name" value="E3 ubiquitin-protein ligase NEDD4-like"/>
    <property type="match status" value="1"/>
</dbReference>
<keyword evidence="15" id="KW-1185">Reference proteome</keyword>
<dbReference type="InterPro" id="IPR010314">
    <property type="entry name" value="E3_Ub_ligase_DUF913"/>
</dbReference>
<dbReference type="InterPro" id="IPR010309">
    <property type="entry name" value="E3_Ub_ligase_DUF908"/>
</dbReference>
<dbReference type="STRING" id="2082308.A0A2K1QPN4"/>
<feature type="region of interest" description="Disordered" evidence="12">
    <location>
        <begin position="3217"/>
        <end position="3289"/>
    </location>
</feature>
<evidence type="ECO:0000256" key="7">
    <source>
        <dbReference type="ARBA" id="ARBA00022786"/>
    </source>
</evidence>
<evidence type="ECO:0000313" key="14">
    <source>
        <dbReference type="EMBL" id="PNS16909.1"/>
    </source>
</evidence>
<dbReference type="SUPFAM" id="SSF48371">
    <property type="entry name" value="ARM repeat"/>
    <property type="match status" value="1"/>
</dbReference>
<dbReference type="PANTHER" id="PTHR11254:SF67">
    <property type="entry name" value="E3 UBIQUITIN-PROTEIN LIGASE HUWE1"/>
    <property type="match status" value="1"/>
</dbReference>
<evidence type="ECO:0000256" key="3">
    <source>
        <dbReference type="ARBA" id="ARBA00004906"/>
    </source>
</evidence>
<feature type="active site" description="Glycyl thioester intermediate" evidence="11">
    <location>
        <position position="3885"/>
    </location>
</feature>
<feature type="compositionally biased region" description="Low complexity" evidence="12">
    <location>
        <begin position="2809"/>
        <end position="2819"/>
    </location>
</feature>
<feature type="region of interest" description="Disordered" evidence="12">
    <location>
        <begin position="1877"/>
        <end position="1914"/>
    </location>
</feature>
<feature type="compositionally biased region" description="Polar residues" evidence="12">
    <location>
        <begin position="1953"/>
        <end position="1962"/>
    </location>
</feature>
<feature type="compositionally biased region" description="Low complexity" evidence="12">
    <location>
        <begin position="3247"/>
        <end position="3265"/>
    </location>
</feature>
<keyword evidence="6" id="KW-0808">Transferase</keyword>
<feature type="compositionally biased region" description="Low complexity" evidence="12">
    <location>
        <begin position="2865"/>
        <end position="2883"/>
    </location>
</feature>
<keyword evidence="7 11" id="KW-0833">Ubl conjugation pathway</keyword>
<feature type="compositionally biased region" description="Acidic residues" evidence="12">
    <location>
        <begin position="844"/>
        <end position="854"/>
    </location>
</feature>
<feature type="compositionally biased region" description="Polar residues" evidence="12">
    <location>
        <begin position="3225"/>
        <end position="3241"/>
    </location>
</feature>
<comment type="pathway">
    <text evidence="3">Protein modification; protein ubiquitination.</text>
</comment>
<feature type="compositionally biased region" description="Polar residues" evidence="12">
    <location>
        <begin position="1526"/>
        <end position="1544"/>
    </location>
</feature>
<feature type="compositionally biased region" description="Polar residues" evidence="12">
    <location>
        <begin position="1451"/>
        <end position="1462"/>
    </location>
</feature>
<feature type="region of interest" description="Disordered" evidence="12">
    <location>
        <begin position="2907"/>
        <end position="2937"/>
    </location>
</feature>
<feature type="compositionally biased region" description="Acidic residues" evidence="12">
    <location>
        <begin position="2278"/>
        <end position="2302"/>
    </location>
</feature>
<sequence>MGRIKKPAKEGHDAMLSPFVSDFIEKCSSVPLHQLPSHLATFPKQWGFPKSDLHSWIPVLNRFDHILDLIVQEYGLKDGPQIKPFDVLVLLRGDGEDDVRVDLDLLRKGGYAEDGDCKLAKDVMDFSTFLLEHSSNRGLYSSQDHINHLLNTTSLSLLKSVLKICLPLAVRFYANKTRYGNSSSSHHLLLHSHYSINQDRLQKIASTFGNKHGVSSHYDAIAGKGKQKEMDISHNPNDLSFFLKCTNLPETLRQTMSDVVISYYDRNAVAPPSIRGLDPLASPASPTPVRKTTALPQGAKTEGDDLSARAEPSASGPSLFHLSGTDATKSSPEAVIREHLDKLPTEHRYDLLQRVRVARGFRGTPQELQDLISCRILAVANLAYTLVDSSFHQRLGQADSEQPKDYQLAFQLADFLQPVNSDEEPIPKEIVVYAVNALEALVKLKSKCNDVASALNVSVSHGILFYAFRQVISSLEANIDTTEEREWRHSIITLVHALAQPPSSYHRNSDQMVAAGVIGLWIHVLSMRTSESQAFYSDVIHFLDIFVNNGVRDSFQSLVNCHGLEVIAAMTSDMVDAALTELDNGQGMPNQFKTKVTDYNISFFKQQALRQVLKFILHMFSLNVGSDRHLRNLIDTPQLLGALKNVIARPKIFGSNIWISAVSIVSSFIHSEPTSYNIVHEAGLVAGILDAVASSEEEDFAPTKILPVGETLRDIPTAFGAICLNEAGMKLFRNSDALQTYLSVFISLDHVEALENDAECAVSIGNSFDELVRHHPELRDQVHTAVLRMTRAVVKHCQDRAQSGGVGAKLWVSGPDGAPYVAGGKGALAGPAYDLEKTSRDQDEAPVPEDDIESDALTNGRTSGRSTSDVISVLCKFLQGYLSNNNMMTKFCEGGGITNLLDLAMCPCNPWNFHELSTYDEITRVFLQVQESKPHLLLPLLVSKINGALAFLRPLVDAPREKPYFEPLTRIFENGEPTTPDAVRTKHQGTDMVKALVAVQTLVNLLADLFMSQSYYGQRSGQHNYFTQINLTDFYVQLVDAMGRLHASCICELIFLQNYMPEDWKQQTKVKGVSFSNPEADNVMGQVSEPGSRGNSSKTEPTKSEQDDSIDKGDDLTKKYPAVFRNNEILRHLFSQIPTGIIAFLQQLGKALVTKSRSVMDGWQRQNAAVVAERIAKVFIDLLDAPFTVDDSSLNLYRYQIVVLSTMIKIFIDKRPYRSQQPELLVVILNQFFVHGGFVKLNGWLSSFYDYIKTSDPAENNGPESRRAYSMASLGTTLEFYAKVVSAKTIENSPQGNSLNAHTMDSSSAGYFDPAQLLVELRSAVYTVVKEIWSPDNGSTGVHLDSEDMRSVIGALKSILQGDGESRARISSRQRTKASKRKWKPKNAGHITELTSSGVSKELAIEALFRCNDNTTMAREYIALRQNEEIESVDRLPPPESEIETSPSPSQATSRQQSQSGESAAAVLARVPSIEMQDVDEPGQIPLSGDDDIMSDDDPTTAMFAGQNNILNSLATRTSDILNIDSDTGTDSRSTMSELPTHQRTLSDPEKGDAVLVEDLDRKRKLLRSNLVDRCIDVLNELADVTFDIAELIQAATSTSRPESKELKESIGETLTMSLVSLSADDSPQRNKKVGAVAHLLALVLQDTDFFSTTVDTLKSHFDDLASLLTVASDANFEESTPHLSNILLVMERLLIEDEQPHQIQWQIPMSDTPQELAPLLTPPPLIDLASKESLFAAIMELLPRIGKNELFALSVIRILVMLTRRRQIAKRLSQKPNIGRLFLMVKQLAGFANDKLQSGFMMILRHMVEDDEIIRQIMRTEITNFFESGRAPRTIDTSAYTRGLYHLVLRDPEAFLQVTEEKVELVRWDPHTRPQSLQLKKDQVVESKSTDKAVEDAVPSTEQSIEPQKPQLERTKTSELKLPVVENPDGVIQFILKELSNYRDVEDKDTTAPVTERSTTPDIVMPDMTPPGLPPHTPPPPIAQPKSERTIFKTEEHPIFTYRCTLLQCLSELLCCYNRTKVEFINFSPKSELSATTPSKPRSGILNYLLTTLVPVGTLQHQDDVTHRKKTATSNWASGTIVALCAKTQEHAIAFRPGADRTREDEPELVYVRRFVLEQILKALNSAMHSSEPLDMRYSRLLGLSDIINKMLTSKPSSPNLQIDSDILVASRKNVCKLMYEKNFVSALTASVAEIDLNFPSARRAIKYILRPLKWLTETAVQLSLTSDSTAPGSTEDDDISSATSNSSADSDERDATPDIFRNSTLGQFEAGREESESSEDENEDDYYGEEYDEDEMDYEDDRPIAAHGDVVSDEEEDMDGMGPIEGVPGDVNMDVEIVMDGDSEDGSDDDSDDDSSDESDEEDDDEDDEDDEEERGSVEIIDEITGDRDNDSGADDMEGEDEADWEDDDGEHYEDDEMDEEMFHHGGPLDTLARVMGGGDDDRSDLMDRLQNAGVALDRGMEEDYFEDEMPPEDDDEDVGDYDEEVVYEPEAEFDEDDDDEDDDEIPTFGGAWTHPDSTRFFRHHHHHHTRIPPDPWGSRDAPFEAYTSIRSHRPGLSGRGNDDGANPLLSRTGSRPAPNTARLGDQPFSDTLFAEFGGPRGPGRVGGRAGEVPSFLADLLNIVGPPGTMGGGRLEFVPDRNGGFTSFSPFVISAEPNGLPMPHLRHSRPGTLSTMLRQQAIAFLPVLTVSRWQDEARLLYGANHQIEAVKIANSILRLLTPPAMEVKRKKDKEDAERKAALEKALEEQRKKDQVAQKEREEQERKEREDQALKEAEEAAQRAQEAPEENQETADDAPMAGIEGSGQEPQAPAQDQPEVGEQITYMVRGSPVNITELGIDRSFLDEIPEDMREDVIMAQLQQRLEQRSQRPQQPAAQPTAQVPEEIDREFLEALPAEIRNELLRAEATERSRRDREEARRRAAAGGGAPIAQPEEMNNADFMAMLEPTLRQAVLMDADQDILNALPANYRAERDAIREEYHRPMPRLQQLADGRHVERARHIVPSQPEQRVRRPIIQILDKAGVATLLRLMFIALTGSARTAMLGILSDICRNTQNRAEVISILLSILQDGSADSAALDKSFTQLTVRAKQMSGPRTPQPLRRTLTGQQVAPLNNETSPLMIVQQCLSALTSLAHDNPRVASFFLMEHETISSQRTKTPKKGKGKDVKSQKYPINALLTLLDRRTIIENSAVMEHLAGLLVRITEPLKTYLRRAKEEEKRAEQTQNTSAQPTEPVQGASTDVAMAEGAQSELSAAAGAAAAAEPPEKKEEVAKNEEKKKPRDLTPPEIPEENLCLVVNIIAARECSGKTFQNTLDIVNHLSAIPGARDVFGKELVRRAQELGGEVLEDLQLLPEQICNAKSSTEMQGRALAAFSPASSHQNKLLRVLLALDYIFDPKRANDRSSAPASEVLPQKAKDDLVSSLYNDATFVKLWSILSDCLTAIRERGNMNNVATILQPLIEAFMVVCKNTAVKEANVASPKDLASPPPEDRIEGLFFHFTEEHRKILNDLVRHNPKLMSGTFDVLVKNSKVLEFDNKRNFFNKRLHTRSPEERIPHQTLQLNVRRSEVFLDSFKALFFKKPNEIKYGKLNIRFANEEGVDAGGVTREWFAAMSRQMFNPNYALFNPVAADRTTFHPNELSAINEQHLTFFKFIGRIIGKALYENRVLDCHFSRAVYKRILGKPVSLKDMETLDLDYYKSLMWMLENDITDVAFESFSVEVDRFGEKQVVDLVPNGRDIPVTEENKHEYVKLVVEQRLTKSVEEQLEHFLTGFREIVPVELISIFNEQELELLISGLPDIDVDDWRNNTEYHNYTQTSPQVQWFWRAVRSFDAEEKAKLLQFVTGTSKVPLNGFRELEGMNGFSRFNIHRDFGARDRLPSSHTCFNQLDLPEYENYEILRKQLYTAMTVGSDHFGFA</sequence>
<dbReference type="GO" id="GO:0051028">
    <property type="term" value="P:mRNA transport"/>
    <property type="evidence" value="ECO:0007669"/>
    <property type="project" value="UniProtKB-KW"/>
</dbReference>
<proteinExistence type="inferred from homology"/>
<dbReference type="GO" id="GO:0000209">
    <property type="term" value="P:protein polyubiquitination"/>
    <property type="evidence" value="ECO:0007669"/>
    <property type="project" value="TreeGrafter"/>
</dbReference>
<dbReference type="Proteomes" id="UP000243797">
    <property type="component" value="Unassembled WGS sequence"/>
</dbReference>
<feature type="region of interest" description="Disordered" evidence="12">
    <location>
        <begin position="2865"/>
        <end position="2886"/>
    </location>
</feature>
<feature type="compositionally biased region" description="Basic and acidic residues" evidence="12">
    <location>
        <begin position="1880"/>
        <end position="1896"/>
    </location>
</feature>
<dbReference type="FunCoup" id="A0A2K1QPN4">
    <property type="interactions" value="1027"/>
</dbReference>
<protein>
    <recommendedName>
        <fullName evidence="4">HECT-type E3 ubiquitin transferase</fullName>
        <ecNumber evidence="4">2.3.2.26</ecNumber>
    </recommendedName>
</protein>
<dbReference type="Pfam" id="PF06025">
    <property type="entry name" value="DUF913"/>
    <property type="match status" value="1"/>
</dbReference>
<dbReference type="OrthoDB" id="8068875at2759"/>
<feature type="region of interest" description="Disordered" evidence="12">
    <location>
        <begin position="1364"/>
        <end position="1389"/>
    </location>
</feature>
<keyword evidence="5" id="KW-0813">Transport</keyword>
<keyword evidence="9" id="KW-0539">Nucleus</keyword>
<evidence type="ECO:0000259" key="13">
    <source>
        <dbReference type="PROSITE" id="PS50237"/>
    </source>
</evidence>
<accession>A0A2K1QPN4</accession>
<dbReference type="Gene3D" id="3.90.1750.10">
    <property type="entry name" value="Hect, E3 ligase catalytic domains"/>
    <property type="match status" value="1"/>
</dbReference>
<dbReference type="Pfam" id="PF14377">
    <property type="entry name" value="UBM"/>
    <property type="match status" value="3"/>
</dbReference>
<comment type="similarity">
    <text evidence="10">Belongs to the UPL family. TOM1/PTR1 subfamily.</text>
</comment>
<evidence type="ECO:0000256" key="6">
    <source>
        <dbReference type="ARBA" id="ARBA00022679"/>
    </source>
</evidence>
<feature type="region of interest" description="Disordered" evidence="12">
    <location>
        <begin position="2228"/>
        <end position="2486"/>
    </location>
</feature>
<feature type="compositionally biased region" description="Basic and acidic residues" evidence="12">
    <location>
        <begin position="2907"/>
        <end position="2922"/>
    </location>
</feature>
<evidence type="ECO:0000313" key="15">
    <source>
        <dbReference type="Proteomes" id="UP000243797"/>
    </source>
</evidence>
<dbReference type="GO" id="GO:0006511">
    <property type="term" value="P:ubiquitin-dependent protein catabolic process"/>
    <property type="evidence" value="ECO:0007669"/>
    <property type="project" value="TreeGrafter"/>
</dbReference>
<dbReference type="GO" id="GO:0005634">
    <property type="term" value="C:nucleus"/>
    <property type="evidence" value="ECO:0007669"/>
    <property type="project" value="UniProtKB-SubCell"/>
</dbReference>
<dbReference type="FunFam" id="3.30.2410.10:FF:000004">
    <property type="entry name" value="E3 ubiquitin-protein ligase HUWE1, variant"/>
    <property type="match status" value="1"/>
</dbReference>
<feature type="region of interest" description="Disordered" evidence="12">
    <location>
        <begin position="2747"/>
        <end position="2819"/>
    </location>
</feature>
<feature type="region of interest" description="Disordered" evidence="12">
    <location>
        <begin position="1948"/>
        <end position="1977"/>
    </location>
</feature>
<dbReference type="Pfam" id="PF00632">
    <property type="entry name" value="HECT"/>
    <property type="match status" value="1"/>
</dbReference>
<dbReference type="GO" id="GO:0005737">
    <property type="term" value="C:cytoplasm"/>
    <property type="evidence" value="ECO:0007669"/>
    <property type="project" value="TreeGrafter"/>
</dbReference>
<dbReference type="InterPro" id="IPR035983">
    <property type="entry name" value="Hect_E3_ubiquitin_ligase"/>
</dbReference>
<dbReference type="PANTHER" id="PTHR11254">
    <property type="entry name" value="HECT DOMAIN UBIQUITIN-PROTEIN LIGASE"/>
    <property type="match status" value="1"/>
</dbReference>
<name>A0A2K1QPN4_9PEZI</name>
<feature type="compositionally biased region" description="Basic and acidic residues" evidence="12">
    <location>
        <begin position="2747"/>
        <end position="2782"/>
    </location>
</feature>
<dbReference type="PROSITE" id="PS50237">
    <property type="entry name" value="HECT"/>
    <property type="match status" value="1"/>
</dbReference>
<feature type="compositionally biased region" description="Basic residues" evidence="12">
    <location>
        <begin position="1370"/>
        <end position="1387"/>
    </location>
</feature>
<evidence type="ECO:0000256" key="11">
    <source>
        <dbReference type="PROSITE-ProRule" id="PRU00104"/>
    </source>
</evidence>
<dbReference type="InterPro" id="IPR016024">
    <property type="entry name" value="ARM-type_fold"/>
</dbReference>
<evidence type="ECO:0000256" key="1">
    <source>
        <dbReference type="ARBA" id="ARBA00000885"/>
    </source>
</evidence>
<dbReference type="Gene3D" id="3.30.2160.10">
    <property type="entry name" value="Hect, E3 ligase catalytic domain"/>
    <property type="match status" value="1"/>
</dbReference>
<dbReference type="InParanoid" id="A0A2K1QPN4"/>
<feature type="region of interest" description="Disordered" evidence="12">
    <location>
        <begin position="1078"/>
        <end position="1114"/>
    </location>
</feature>
<evidence type="ECO:0000256" key="2">
    <source>
        <dbReference type="ARBA" id="ARBA00004123"/>
    </source>
</evidence>
<reference evidence="14 15" key="1">
    <citation type="submission" date="2017-06" db="EMBL/GenBank/DDBJ databases">
        <title>Draft genome sequence of a variant of Elsinoe murrayae.</title>
        <authorList>
            <person name="Cheng Q."/>
        </authorList>
    </citation>
    <scope>NUCLEOTIDE SEQUENCE [LARGE SCALE GENOMIC DNA]</scope>
    <source>
        <strain evidence="14 15">CQ-2017a</strain>
    </source>
</reference>
<evidence type="ECO:0000256" key="4">
    <source>
        <dbReference type="ARBA" id="ARBA00012485"/>
    </source>
</evidence>
<dbReference type="InterPro" id="IPR000569">
    <property type="entry name" value="HECT_dom"/>
</dbReference>
<organism evidence="14 15">
    <name type="scientific">Sphaceloma murrayae</name>
    <dbReference type="NCBI Taxonomy" id="2082308"/>
    <lineage>
        <taxon>Eukaryota</taxon>
        <taxon>Fungi</taxon>
        <taxon>Dikarya</taxon>
        <taxon>Ascomycota</taxon>
        <taxon>Pezizomycotina</taxon>
        <taxon>Dothideomycetes</taxon>
        <taxon>Dothideomycetidae</taxon>
        <taxon>Myriangiales</taxon>
        <taxon>Elsinoaceae</taxon>
        <taxon>Sphaceloma</taxon>
    </lineage>
</organism>
<comment type="catalytic activity">
    <reaction evidence="1">
        <text>S-ubiquitinyl-[E2 ubiquitin-conjugating enzyme]-L-cysteine + [acceptor protein]-L-lysine = [E2 ubiquitin-conjugating enzyme]-L-cysteine + N(6)-ubiquitinyl-[acceptor protein]-L-lysine.</text>
        <dbReference type="EC" id="2.3.2.26"/>
    </reaction>
</comment>
<feature type="compositionally biased region" description="Acidic residues" evidence="12">
    <location>
        <begin position="2463"/>
        <end position="2486"/>
    </location>
</feature>
<dbReference type="EMBL" id="NKHZ01000055">
    <property type="protein sequence ID" value="PNS16909.1"/>
    <property type="molecule type" value="Genomic_DNA"/>
</dbReference>